<dbReference type="InterPro" id="IPR010093">
    <property type="entry name" value="SinI_DNA-bd"/>
</dbReference>
<evidence type="ECO:0000259" key="2">
    <source>
        <dbReference type="Pfam" id="PF12728"/>
    </source>
</evidence>
<sequence>MSALRAPRPSLRRPTESESQMALESSRRLGPMIAGLEKPETGATENAGADVVVQVKGQTAKESFTIPLCALRLLRIMLDEMAQGNAVTLTPVHAELTTQESADLLHVSRPFLIKLLESHEIPYRTVGRHRRVRFDDLMAYKQRVDAARSEVLDELVSQAQELGMGY</sequence>
<geneLocation type="plasmid" evidence="3">
    <name>pSnCh</name>
</geneLocation>
<dbReference type="GO" id="GO:0003677">
    <property type="term" value="F:DNA binding"/>
    <property type="evidence" value="ECO:0007669"/>
    <property type="project" value="InterPro"/>
</dbReference>
<feature type="region of interest" description="Disordered" evidence="1">
    <location>
        <begin position="1"/>
        <end position="29"/>
    </location>
</feature>
<dbReference type="AlphaFoldDB" id="A0AAU7CTL4"/>
<evidence type="ECO:0000256" key="1">
    <source>
        <dbReference type="SAM" id="MobiDB-lite"/>
    </source>
</evidence>
<name>A0AAU7CTL4_9BACT</name>
<proteinExistence type="predicted"/>
<protein>
    <submittedName>
        <fullName evidence="3">Helix-turn-helix domain-containing protein</fullName>
    </submittedName>
</protein>
<accession>A0AAU7CTL4</accession>
<dbReference type="RefSeq" id="WP_406701343.1">
    <property type="nucleotide sequence ID" value="NZ_CP155448.1"/>
</dbReference>
<organism evidence="3">
    <name type="scientific">Singulisphaera sp. Ch08</name>
    <dbReference type="NCBI Taxonomy" id="3120278"/>
    <lineage>
        <taxon>Bacteria</taxon>
        <taxon>Pseudomonadati</taxon>
        <taxon>Planctomycetota</taxon>
        <taxon>Planctomycetia</taxon>
        <taxon>Isosphaerales</taxon>
        <taxon>Isosphaeraceae</taxon>
        <taxon>Singulisphaera</taxon>
    </lineage>
</organism>
<dbReference type="EMBL" id="CP155448">
    <property type="protein sequence ID" value="XBH08472.1"/>
    <property type="molecule type" value="Genomic_DNA"/>
</dbReference>
<dbReference type="Pfam" id="PF12728">
    <property type="entry name" value="HTH_17"/>
    <property type="match status" value="1"/>
</dbReference>
<keyword evidence="3" id="KW-0614">Plasmid</keyword>
<evidence type="ECO:0000313" key="3">
    <source>
        <dbReference type="EMBL" id="XBH08472.1"/>
    </source>
</evidence>
<gene>
    <name evidence="3" type="ORF">V5E97_40095</name>
</gene>
<dbReference type="NCBIfam" id="TIGR01764">
    <property type="entry name" value="excise"/>
    <property type="match status" value="1"/>
</dbReference>
<feature type="domain" description="Helix-turn-helix" evidence="2">
    <location>
        <begin position="96"/>
        <end position="143"/>
    </location>
</feature>
<reference evidence="3" key="1">
    <citation type="submission" date="2024-05" db="EMBL/GenBank/DDBJ databases">
        <title>Planctomycetes of the genus Singulisphaera possess chitinolytic capabilities.</title>
        <authorList>
            <person name="Ivanova A."/>
        </authorList>
    </citation>
    <scope>NUCLEOTIDE SEQUENCE</scope>
    <source>
        <strain evidence="3">Ch08T</strain>
        <plasmid evidence="3">pSnCh</plasmid>
    </source>
</reference>
<dbReference type="InterPro" id="IPR041657">
    <property type="entry name" value="HTH_17"/>
</dbReference>